<feature type="domain" description="Dynamin N-terminal" evidence="6">
    <location>
        <begin position="56"/>
        <end position="199"/>
    </location>
</feature>
<evidence type="ECO:0000259" key="6">
    <source>
        <dbReference type="Pfam" id="PF00350"/>
    </source>
</evidence>
<reference evidence="7 8" key="1">
    <citation type="submission" date="2019-07" db="EMBL/GenBank/DDBJ databases">
        <title>Whole genome shotgun sequence of Staphylococcus piscifermentans NBRC 109625.</title>
        <authorList>
            <person name="Hosoyama A."/>
            <person name="Uohara A."/>
            <person name="Ohji S."/>
            <person name="Ichikawa N."/>
        </authorList>
    </citation>
    <scope>NUCLEOTIDE SEQUENCE [LARGE SCALE GENOMIC DNA]</scope>
    <source>
        <strain evidence="7 8">NBRC 109625</strain>
    </source>
</reference>
<dbReference type="GO" id="GO:0003924">
    <property type="term" value="F:GTPase activity"/>
    <property type="evidence" value="ECO:0007669"/>
    <property type="project" value="InterPro"/>
</dbReference>
<dbReference type="GO" id="GO:0016020">
    <property type="term" value="C:membrane"/>
    <property type="evidence" value="ECO:0007669"/>
    <property type="project" value="UniProtKB-SubCell"/>
</dbReference>
<dbReference type="Pfam" id="PF00350">
    <property type="entry name" value="Dynamin_N"/>
    <property type="match status" value="1"/>
</dbReference>
<name>A0A239TFB6_9STAP</name>
<dbReference type="AlphaFoldDB" id="A0A239TFB6"/>
<evidence type="ECO:0000256" key="2">
    <source>
        <dbReference type="ARBA" id="ARBA00022741"/>
    </source>
</evidence>
<keyword evidence="3" id="KW-0378">Hydrolase</keyword>
<keyword evidence="2" id="KW-0547">Nucleotide-binding</keyword>
<accession>A0A239TFB6</accession>
<evidence type="ECO:0000313" key="7">
    <source>
        <dbReference type="EMBL" id="GEP83623.1"/>
    </source>
</evidence>
<keyword evidence="8" id="KW-1185">Reference proteome</keyword>
<dbReference type="PANTHER" id="PTHR10465:SF0">
    <property type="entry name" value="SARCALUMENIN"/>
    <property type="match status" value="1"/>
</dbReference>
<dbReference type="InterPro" id="IPR027417">
    <property type="entry name" value="P-loop_NTPase"/>
</dbReference>
<dbReference type="InterPro" id="IPR027094">
    <property type="entry name" value="Mitofusin_fam"/>
</dbReference>
<dbReference type="EMBL" id="BKAR01000002">
    <property type="protein sequence ID" value="GEP83623.1"/>
    <property type="molecule type" value="Genomic_DNA"/>
</dbReference>
<comment type="subcellular location">
    <subcellularLocation>
        <location evidence="1">Membrane</location>
    </subcellularLocation>
</comment>
<evidence type="ECO:0000256" key="1">
    <source>
        <dbReference type="ARBA" id="ARBA00004370"/>
    </source>
</evidence>
<dbReference type="RefSeq" id="WP_157738560.1">
    <property type="nucleotide sequence ID" value="NZ_BKAR01000002.1"/>
</dbReference>
<dbReference type="InterPro" id="IPR025662">
    <property type="entry name" value="Sigma_54_int_dom_ATP-bd_1"/>
</dbReference>
<keyword evidence="4" id="KW-0342">GTP-binding</keyword>
<comment type="caution">
    <text evidence="7">The sequence shown here is derived from an EMBL/GenBank/DDBJ whole genome shotgun (WGS) entry which is preliminary data.</text>
</comment>
<dbReference type="Gene3D" id="3.40.50.300">
    <property type="entry name" value="P-loop containing nucleotide triphosphate hydrolases"/>
    <property type="match status" value="1"/>
</dbReference>
<dbReference type="PROSITE" id="PS00675">
    <property type="entry name" value="SIGMA54_INTERACT_1"/>
    <property type="match status" value="1"/>
</dbReference>
<evidence type="ECO:0000256" key="3">
    <source>
        <dbReference type="ARBA" id="ARBA00022801"/>
    </source>
</evidence>
<evidence type="ECO:0000256" key="5">
    <source>
        <dbReference type="ARBA" id="ARBA00023136"/>
    </source>
</evidence>
<sequence length="315" mass="36309">MKDYKAEYVKDKNEIINAIEVLLEYVQQNKSELKSLENISEVERIKEDFSRKEFEIVVTGESGVGKSTFINMLVNRNILPKKPTKVMTYIKHSNLTHGVEGTKLHLKNGETNTINNEKLNRLSEKDLSEVEYLEIFLDSKFLKDGVVVVDTPSIATLSGSQKEIVDTKIKEATAHVFLSSAEQVEHKAEVEFVQNQDQTLFIVNKIDLIRPEEEEETIDAIIMDFSLKTTENLFFMSMLNDDHPLIAVKQQLDQIIFGCDKLQTEIAEAYKLITRHYALLMKENLLKTEVELENEAFLKRIDDNMDALFEKMRNN</sequence>
<organism evidence="7 8">
    <name type="scientific">Staphylococcus piscifermentans</name>
    <dbReference type="NCBI Taxonomy" id="70258"/>
    <lineage>
        <taxon>Bacteria</taxon>
        <taxon>Bacillati</taxon>
        <taxon>Bacillota</taxon>
        <taxon>Bacilli</taxon>
        <taxon>Bacillales</taxon>
        <taxon>Staphylococcaceae</taxon>
        <taxon>Staphylococcus</taxon>
    </lineage>
</organism>
<dbReference type="GO" id="GO:0005525">
    <property type="term" value="F:GTP binding"/>
    <property type="evidence" value="ECO:0007669"/>
    <property type="project" value="UniProtKB-KW"/>
</dbReference>
<proteinExistence type="predicted"/>
<dbReference type="InterPro" id="IPR045063">
    <property type="entry name" value="Dynamin_N"/>
</dbReference>
<keyword evidence="5" id="KW-0472">Membrane</keyword>
<dbReference type="PANTHER" id="PTHR10465">
    <property type="entry name" value="TRANSMEMBRANE GTPASE FZO1"/>
    <property type="match status" value="1"/>
</dbReference>
<dbReference type="SUPFAM" id="SSF52540">
    <property type="entry name" value="P-loop containing nucleoside triphosphate hydrolases"/>
    <property type="match status" value="1"/>
</dbReference>
<evidence type="ECO:0000256" key="4">
    <source>
        <dbReference type="ARBA" id="ARBA00023134"/>
    </source>
</evidence>
<protein>
    <recommendedName>
        <fullName evidence="6">Dynamin N-terminal domain-containing protein</fullName>
    </recommendedName>
</protein>
<dbReference type="Proteomes" id="UP000321736">
    <property type="component" value="Unassembled WGS sequence"/>
</dbReference>
<gene>
    <name evidence="7" type="ORF">SPI02_02080</name>
</gene>
<evidence type="ECO:0000313" key="8">
    <source>
        <dbReference type="Proteomes" id="UP000321736"/>
    </source>
</evidence>